<dbReference type="FunFam" id="3.30.1440.10:FF:000001">
    <property type="entry name" value="50S ribosomal protein L5"/>
    <property type="match status" value="1"/>
</dbReference>
<organism evidence="12 13">
    <name type="scientific">Zinderia insecticola (strain CARI)</name>
    <dbReference type="NCBI Taxonomy" id="871271"/>
    <lineage>
        <taxon>Bacteria</taxon>
        <taxon>Pseudomonadati</taxon>
        <taxon>Pseudomonadota</taxon>
        <taxon>Betaproteobacteria</taxon>
        <taxon>Burkholderiales</taxon>
        <taxon>Oxalobacteraceae</taxon>
        <taxon>Candidatus Zinderia</taxon>
    </lineage>
</organism>
<dbReference type="SUPFAM" id="SSF55282">
    <property type="entry name" value="RL5-like"/>
    <property type="match status" value="1"/>
</dbReference>
<protein>
    <recommendedName>
        <fullName evidence="7 8">Large ribosomal subunit protein uL5</fullName>
    </recommendedName>
</protein>
<comment type="function">
    <text evidence="8">This is 1 of the proteins that bind and probably mediate the attachment of the 5S RNA into the large ribosomal subunit, where it forms part of the central protuberance. In the 70S ribosome it contacts protein S13 of the 30S subunit (bridge B1b), connecting the 2 subunits; this bridge is implicated in subunit movement. Contacts the P site tRNA; the 5S rRNA and some of its associated proteins might help stabilize positioning of ribosome-bound tRNAs.</text>
</comment>
<dbReference type="Proteomes" id="UP000001303">
    <property type="component" value="Chromosome"/>
</dbReference>
<evidence type="ECO:0000256" key="4">
    <source>
        <dbReference type="ARBA" id="ARBA00022884"/>
    </source>
</evidence>
<evidence type="ECO:0000256" key="3">
    <source>
        <dbReference type="ARBA" id="ARBA00022730"/>
    </source>
</evidence>
<dbReference type="GO" id="GO:0005840">
    <property type="term" value="C:ribosome"/>
    <property type="evidence" value="ECO:0007669"/>
    <property type="project" value="UniProtKB-KW"/>
</dbReference>
<evidence type="ECO:0000259" key="10">
    <source>
        <dbReference type="Pfam" id="PF00281"/>
    </source>
</evidence>
<evidence type="ECO:0000259" key="11">
    <source>
        <dbReference type="Pfam" id="PF00673"/>
    </source>
</evidence>
<dbReference type="HOGENOM" id="CLU_061015_2_1_4"/>
<evidence type="ECO:0000313" key="12">
    <source>
        <dbReference type="EMBL" id="ADM89813.1"/>
    </source>
</evidence>
<dbReference type="GO" id="GO:0000049">
    <property type="term" value="F:tRNA binding"/>
    <property type="evidence" value="ECO:0007669"/>
    <property type="project" value="UniProtKB-UniRule"/>
</dbReference>
<keyword evidence="3 8" id="KW-0699">rRNA-binding</keyword>
<dbReference type="InterPro" id="IPR002132">
    <property type="entry name" value="Ribosomal_uL5"/>
</dbReference>
<evidence type="ECO:0000256" key="6">
    <source>
        <dbReference type="ARBA" id="ARBA00023274"/>
    </source>
</evidence>
<evidence type="ECO:0000256" key="9">
    <source>
        <dbReference type="RuleBase" id="RU003930"/>
    </source>
</evidence>
<proteinExistence type="inferred from homology"/>
<sequence length="178" mass="20835">MSRLEKLYKKKIIFNIIKNRSLNCIMQVPKIIKIILSIRISSNENNKINIEKVFKNLKKISNQKPILIKTKKSISNFKIKKNQIVGIKVTLRKKNMYNFLDKLISLVLPRVRDFRGISYKSFDKNGNINIGIEEQIIFPEINYEDLTNNKGMNINIVINSNNIEISKLLLLNFKFPII</sequence>
<evidence type="ECO:0000256" key="5">
    <source>
        <dbReference type="ARBA" id="ARBA00022980"/>
    </source>
</evidence>
<dbReference type="HAMAP" id="MF_01333_B">
    <property type="entry name" value="Ribosomal_uL5_B"/>
    <property type="match status" value="1"/>
</dbReference>
<keyword evidence="5 8" id="KW-0689">Ribosomal protein</keyword>
<dbReference type="GO" id="GO:0019843">
    <property type="term" value="F:rRNA binding"/>
    <property type="evidence" value="ECO:0007669"/>
    <property type="project" value="UniProtKB-UniRule"/>
</dbReference>
<keyword evidence="2 8" id="KW-0820">tRNA-binding</keyword>
<dbReference type="PANTHER" id="PTHR11994">
    <property type="entry name" value="60S RIBOSOMAL PROTEIN L11-RELATED"/>
    <property type="match status" value="1"/>
</dbReference>
<accession>E0TJ36</accession>
<dbReference type="AlphaFoldDB" id="E0TJ36"/>
<evidence type="ECO:0000256" key="8">
    <source>
        <dbReference type="HAMAP-Rule" id="MF_01333"/>
    </source>
</evidence>
<dbReference type="GO" id="GO:1990904">
    <property type="term" value="C:ribonucleoprotein complex"/>
    <property type="evidence" value="ECO:0007669"/>
    <property type="project" value="UniProtKB-KW"/>
</dbReference>
<keyword evidence="4 8" id="KW-0694">RNA-binding</keyword>
<dbReference type="GO" id="GO:0006412">
    <property type="term" value="P:translation"/>
    <property type="evidence" value="ECO:0007669"/>
    <property type="project" value="UniProtKB-UniRule"/>
</dbReference>
<evidence type="ECO:0000313" key="13">
    <source>
        <dbReference type="Proteomes" id="UP000001303"/>
    </source>
</evidence>
<dbReference type="PIRSF" id="PIRSF002161">
    <property type="entry name" value="Ribosomal_L5"/>
    <property type="match status" value="1"/>
</dbReference>
<dbReference type="InterPro" id="IPR031309">
    <property type="entry name" value="Ribosomal_uL5_C"/>
</dbReference>
<reference evidence="12 13" key="1">
    <citation type="journal article" date="2010" name="Genome Biol. Evol.">
        <title>Functional convergence in reduced genomes of bacterial symbionts spanning 200 My of evolution.</title>
        <authorList>
            <person name="McCutcheon J.P."/>
            <person name="Moran N.A."/>
        </authorList>
    </citation>
    <scope>NUCLEOTIDE SEQUENCE [LARGE SCALE GENOMIC DNA]</scope>
    <source>
        <strain evidence="12 13">CARI</strain>
    </source>
</reference>
<dbReference type="STRING" id="871271.ZICARI_209"/>
<name>E0TJ36_ZINIC</name>
<feature type="domain" description="Large ribosomal subunit protein uL5 N-terminal" evidence="10">
    <location>
        <begin position="25"/>
        <end position="80"/>
    </location>
</feature>
<comment type="subunit">
    <text evidence="8">Part of the 50S ribosomal subunit; part of the 5S rRNA/L5/L18/L25 subcomplex. Contacts the 5S rRNA and the P site tRNA. Forms a bridge to the 30S subunit in the 70S ribosome.</text>
</comment>
<dbReference type="GO" id="GO:0003735">
    <property type="term" value="F:structural constituent of ribosome"/>
    <property type="evidence" value="ECO:0007669"/>
    <property type="project" value="InterPro"/>
</dbReference>
<dbReference type="EMBL" id="CP002161">
    <property type="protein sequence ID" value="ADM89813.1"/>
    <property type="molecule type" value="Genomic_DNA"/>
</dbReference>
<keyword evidence="6 8" id="KW-0687">Ribonucleoprotein</keyword>
<evidence type="ECO:0000256" key="7">
    <source>
        <dbReference type="ARBA" id="ARBA00035245"/>
    </source>
</evidence>
<comment type="similarity">
    <text evidence="1 8 9">Belongs to the universal ribosomal protein uL5 family.</text>
</comment>
<dbReference type="Pfam" id="PF00281">
    <property type="entry name" value="Ribosomal_L5"/>
    <property type="match status" value="1"/>
</dbReference>
<dbReference type="InterPro" id="IPR020930">
    <property type="entry name" value="Ribosomal_uL5_bac-type"/>
</dbReference>
<evidence type="ECO:0000256" key="2">
    <source>
        <dbReference type="ARBA" id="ARBA00022555"/>
    </source>
</evidence>
<dbReference type="InterPro" id="IPR022803">
    <property type="entry name" value="Ribosomal_uL5_dom_sf"/>
</dbReference>
<dbReference type="NCBIfam" id="NF000585">
    <property type="entry name" value="PRK00010.1"/>
    <property type="match status" value="1"/>
</dbReference>
<keyword evidence="13" id="KW-1185">Reference proteome</keyword>
<dbReference type="InterPro" id="IPR031310">
    <property type="entry name" value="Ribosomal_uL5_N"/>
</dbReference>
<evidence type="ECO:0000256" key="1">
    <source>
        <dbReference type="ARBA" id="ARBA00008553"/>
    </source>
</evidence>
<reference key="2">
    <citation type="submission" date="2010-08" db="EMBL/GenBank/DDBJ databases">
        <title>Functional convergence in reduced genomes of bacterial symbionts spanning 200 million years of evolution.</title>
        <authorList>
            <person name="McCutcheon J.P."/>
            <person name="Moran N.A."/>
        </authorList>
    </citation>
    <scope>NUCLEOTIDE SEQUENCE</scope>
    <source>
        <strain>CARI</strain>
    </source>
</reference>
<dbReference type="Gene3D" id="3.30.1440.10">
    <property type="match status" value="1"/>
</dbReference>
<gene>
    <name evidence="8 12" type="primary">rplE</name>
    <name evidence="12" type="ordered locus">ZICARI_209</name>
</gene>
<dbReference type="KEGG" id="zin:ZICARI_209"/>
<dbReference type="Pfam" id="PF00673">
    <property type="entry name" value="Ribosomal_L5_C"/>
    <property type="match status" value="1"/>
</dbReference>
<feature type="domain" description="Large ribosomal subunit protein uL5 C-terminal" evidence="11">
    <location>
        <begin position="85"/>
        <end position="176"/>
    </location>
</feature>